<sequence>MRRQAVCALQAALAFALAACSAAPTERAAASGPASTPQPSFAPGELKIRYKASAKQPVRAKVRYIVPESDPAARGEHSKEPIKLLGQTVVPVEEEVALPWELTLTMPKPEPGFFPASLSVYHADGSDPRDAYQCEMNLLGDFRGNVTVPADSTPPDFPIATCLPPMIALDSAGRPNDKNYFSA</sequence>
<protein>
    <recommendedName>
        <fullName evidence="4">Lipoprotein</fullName>
    </recommendedName>
</protein>
<evidence type="ECO:0008006" key="4">
    <source>
        <dbReference type="Google" id="ProtNLM"/>
    </source>
</evidence>
<evidence type="ECO:0000313" key="3">
    <source>
        <dbReference type="Proteomes" id="UP000002247"/>
    </source>
</evidence>
<evidence type="ECO:0000256" key="1">
    <source>
        <dbReference type="SAM" id="SignalP"/>
    </source>
</evidence>
<feature type="chain" id="PRO_5038703685" description="Lipoprotein" evidence="1">
    <location>
        <begin position="23"/>
        <end position="183"/>
    </location>
</feature>
<keyword evidence="1" id="KW-0732">Signal</keyword>
<dbReference type="PROSITE" id="PS51257">
    <property type="entry name" value="PROKAR_LIPOPROTEIN"/>
    <property type="match status" value="1"/>
</dbReference>
<keyword evidence="3" id="KW-1185">Reference proteome</keyword>
<name>D6Z9D1_SEGRD</name>
<organism evidence="2 3">
    <name type="scientific">Segniliparus rotundus (strain ATCC BAA-972 / CDC 1076 / CIP 108378 / DSM 44985 / JCM 13578)</name>
    <dbReference type="NCBI Taxonomy" id="640132"/>
    <lineage>
        <taxon>Bacteria</taxon>
        <taxon>Bacillati</taxon>
        <taxon>Actinomycetota</taxon>
        <taxon>Actinomycetes</taxon>
        <taxon>Mycobacteriales</taxon>
        <taxon>Segniliparaceae</taxon>
        <taxon>Segniliparus</taxon>
    </lineage>
</organism>
<proteinExistence type="predicted"/>
<accession>D6Z9D1</accession>
<dbReference type="Proteomes" id="UP000002247">
    <property type="component" value="Chromosome"/>
</dbReference>
<evidence type="ECO:0000313" key="2">
    <source>
        <dbReference type="EMBL" id="ADG98561.1"/>
    </source>
</evidence>
<dbReference type="KEGG" id="srt:Srot_2107"/>
<reference evidence="2 3" key="1">
    <citation type="journal article" date="2010" name="Stand. Genomic Sci.">
        <title>Complete genome sequence of Segniliparus rotundus type strain (CDC 1076).</title>
        <authorList>
            <person name="Sikorski J."/>
            <person name="Lapidus A."/>
            <person name="Copeland A."/>
            <person name="Misra M."/>
            <person name="Glavina Del Rio T."/>
            <person name="Nolan M."/>
            <person name="Lucas S."/>
            <person name="Chen F."/>
            <person name="Tice H."/>
            <person name="Cheng J.F."/>
            <person name="Jando M."/>
            <person name="Schneider S."/>
            <person name="Bruce D."/>
            <person name="Goodwin L."/>
            <person name="Pitluck S."/>
            <person name="Liolios K."/>
            <person name="Mikhailova N."/>
            <person name="Pati A."/>
            <person name="Ivanova N."/>
            <person name="Mavromatis K."/>
            <person name="Chen A."/>
            <person name="Palaniappan K."/>
            <person name="Chertkov O."/>
            <person name="Land M."/>
            <person name="Hauser L."/>
            <person name="Chang Y.J."/>
            <person name="Jeffries C.D."/>
            <person name="Brettin T."/>
            <person name="Detter J.C."/>
            <person name="Han C."/>
            <person name="Rohde M."/>
            <person name="Goker M."/>
            <person name="Bristow J."/>
            <person name="Eisen J.A."/>
            <person name="Markowitz V."/>
            <person name="Hugenholtz P."/>
            <person name="Kyrpides N.C."/>
            <person name="Klenk H.P."/>
        </authorList>
    </citation>
    <scope>NUCLEOTIDE SEQUENCE [LARGE SCALE GENOMIC DNA]</scope>
    <source>
        <strain evidence="3">ATCC BAA-972 / CDC 1076 / CIP 108378 / DSM 44985 / JCM 13578</strain>
    </source>
</reference>
<dbReference type="EMBL" id="CP001958">
    <property type="protein sequence ID" value="ADG98561.1"/>
    <property type="molecule type" value="Genomic_DNA"/>
</dbReference>
<dbReference type="HOGENOM" id="CLU_1474208_0_0_11"/>
<gene>
    <name evidence="2" type="ordered locus">Srot_2107</name>
</gene>
<feature type="signal peptide" evidence="1">
    <location>
        <begin position="1"/>
        <end position="22"/>
    </location>
</feature>
<dbReference type="AlphaFoldDB" id="D6Z9D1"/>